<gene>
    <name evidence="5" type="ORF">LAME_0E04236G</name>
</gene>
<dbReference type="GO" id="GO:0046854">
    <property type="term" value="P:phosphatidylinositol phosphate biosynthetic process"/>
    <property type="evidence" value="ECO:0007669"/>
    <property type="project" value="TreeGrafter"/>
</dbReference>
<dbReference type="EMBL" id="LT598481">
    <property type="protein sequence ID" value="SCU89556.1"/>
    <property type="molecule type" value="Genomic_DNA"/>
</dbReference>
<evidence type="ECO:0000313" key="5">
    <source>
        <dbReference type="EMBL" id="SCU89556.1"/>
    </source>
</evidence>
<sequence>MDRGYVKARHQAAGHDGNFTDQQETLFFKPTNSLEVEFYENVNRNIAHEDNGDVDLQSWMPAFLGTLTLGVSENVSEHAISRSADPELPKIVQSLQNEPSSAAHRNKPIIVLENLLQSFKSPNILDVKLGKVLHDDLASEDKKLRLQKVSSDTTSGSLGFRICGLKIQKNSQLHCLDPDFCKADEDGYVAVNKFYGRSLTARTIKDAFELYFAHDALSQQRRNLLYEVFQKRLMLLYNTLLNEDVRLISSSLLFIYEGDLESWEELDDKHNLLRDEFNCSTSDSEEEEVANKCLSSLSLIDFAHSRFVPGQGYDENVLIGVESLLNIFETLTEP</sequence>
<comment type="similarity">
    <text evidence="1 4">Belongs to the inositol phosphokinase (IPK) family.</text>
</comment>
<dbReference type="SUPFAM" id="SSF56104">
    <property type="entry name" value="SAICAR synthase-like"/>
    <property type="match status" value="1"/>
</dbReference>
<dbReference type="GO" id="GO:0032958">
    <property type="term" value="P:inositol phosphate biosynthetic process"/>
    <property type="evidence" value="ECO:0007669"/>
    <property type="project" value="InterPro"/>
</dbReference>
<evidence type="ECO:0000313" key="6">
    <source>
        <dbReference type="Proteomes" id="UP000191144"/>
    </source>
</evidence>
<dbReference type="AlphaFoldDB" id="A0A1G4JGT4"/>
<dbReference type="PANTHER" id="PTHR12400">
    <property type="entry name" value="INOSITOL POLYPHOSPHATE KINASE"/>
    <property type="match status" value="1"/>
</dbReference>
<evidence type="ECO:0000256" key="3">
    <source>
        <dbReference type="ARBA" id="ARBA00022777"/>
    </source>
</evidence>
<dbReference type="InterPro" id="IPR005522">
    <property type="entry name" value="IPK"/>
</dbReference>
<dbReference type="OrthoDB" id="338650at2759"/>
<keyword evidence="2 4" id="KW-0808">Transferase</keyword>
<dbReference type="GO" id="GO:0008440">
    <property type="term" value="F:inositol-1,4,5-trisphosphate 3-kinase activity"/>
    <property type="evidence" value="ECO:0007669"/>
    <property type="project" value="TreeGrafter"/>
</dbReference>
<keyword evidence="6" id="KW-1185">Reference proteome</keyword>
<reference evidence="6" key="1">
    <citation type="submission" date="2016-03" db="EMBL/GenBank/DDBJ databases">
        <authorList>
            <person name="Devillers Hugo."/>
        </authorList>
    </citation>
    <scope>NUCLEOTIDE SEQUENCE [LARGE SCALE GENOMIC DNA]</scope>
</reference>
<dbReference type="GO" id="GO:0005634">
    <property type="term" value="C:nucleus"/>
    <property type="evidence" value="ECO:0007669"/>
    <property type="project" value="TreeGrafter"/>
</dbReference>
<dbReference type="Gene3D" id="3.30.470.160">
    <property type="entry name" value="Inositol polyphosphate kinase"/>
    <property type="match status" value="1"/>
</dbReference>
<dbReference type="InterPro" id="IPR038286">
    <property type="entry name" value="IPK_sf"/>
</dbReference>
<dbReference type="GO" id="GO:0000824">
    <property type="term" value="F:inositol-1,4,5,6-tetrakisphosphate 3-kinase activity"/>
    <property type="evidence" value="ECO:0007669"/>
    <property type="project" value="TreeGrafter"/>
</dbReference>
<evidence type="ECO:0000256" key="4">
    <source>
        <dbReference type="RuleBase" id="RU363090"/>
    </source>
</evidence>
<dbReference type="PANTHER" id="PTHR12400:SF103">
    <property type="entry name" value="INOSITOL POLYPHOSPHATE MULTIKINASE"/>
    <property type="match status" value="1"/>
</dbReference>
<protein>
    <recommendedName>
        <fullName evidence="4">Kinase</fullName>
        <ecNumber evidence="4">2.7.-.-</ecNumber>
    </recommendedName>
</protein>
<dbReference type="Proteomes" id="UP000191144">
    <property type="component" value="Chromosome E"/>
</dbReference>
<dbReference type="Pfam" id="PF03770">
    <property type="entry name" value="IPK"/>
    <property type="match status" value="1"/>
</dbReference>
<evidence type="ECO:0000256" key="2">
    <source>
        <dbReference type="ARBA" id="ARBA00022679"/>
    </source>
</evidence>
<keyword evidence="3 4" id="KW-0418">Kinase</keyword>
<dbReference type="EC" id="2.7.-.-" evidence="4"/>
<proteinExistence type="inferred from homology"/>
<accession>A0A1G4JGT4</accession>
<evidence type="ECO:0000256" key="1">
    <source>
        <dbReference type="ARBA" id="ARBA00007374"/>
    </source>
</evidence>
<dbReference type="GO" id="GO:0005737">
    <property type="term" value="C:cytoplasm"/>
    <property type="evidence" value="ECO:0007669"/>
    <property type="project" value="TreeGrafter"/>
</dbReference>
<name>A0A1G4JGT4_9SACH</name>
<organism evidence="5 6">
    <name type="scientific">Lachancea meyersii CBS 8951</name>
    <dbReference type="NCBI Taxonomy" id="1266667"/>
    <lineage>
        <taxon>Eukaryota</taxon>
        <taxon>Fungi</taxon>
        <taxon>Dikarya</taxon>
        <taxon>Ascomycota</taxon>
        <taxon>Saccharomycotina</taxon>
        <taxon>Saccharomycetes</taxon>
        <taxon>Saccharomycetales</taxon>
        <taxon>Saccharomycetaceae</taxon>
        <taxon>Lachancea</taxon>
    </lineage>
</organism>